<dbReference type="InterPro" id="IPR029787">
    <property type="entry name" value="Nucleotide_cyclase"/>
</dbReference>
<comment type="caution">
    <text evidence="3">The sequence shown here is derived from an EMBL/GenBank/DDBJ whole genome shotgun (WGS) entry which is preliminary data.</text>
</comment>
<feature type="transmembrane region" description="Helical" evidence="1">
    <location>
        <begin position="193"/>
        <end position="212"/>
    </location>
</feature>
<feature type="domain" description="GGDEF" evidence="2">
    <location>
        <begin position="363"/>
        <end position="492"/>
    </location>
</feature>
<sequence length="492" mass="57461">MKFKPIFFLLLYILVYYNLLFYFENRSTLLSTVSNLLLTIASLITVTILFKAFINQNNQHKKFTLLLFLACICYSLGNLYWTYFEYVHGIPPNVSIYDILLLLTYIFFLCAFIYYFKSHKVVLVSTYLFDILVFIVITATLAWVFIMRPFLSPNFNEHSLLRLVTNLGYPIADLTILFACLLLFLYTSLSKSLLYIIFGLIINIVANSINFYQSTYHSYLFDHFIDPLWALSILLVGFSGLGNFEEKKVHRTYFKRYIQLFIPYTIMIIFLFMVFINSYDVKDPLFIGVFLSIVLLMIRLFITINRNEKLNNAVNQKNRQLKEANDKLRFLAYHDELTKLPNRHFLFEKMQKEIFDNDHQNQSQFSLLFIDLDGFKYVNDTFGHNVGDTLLKEVSGRLREELAEGDFVCRFAGDEFILLLTGRDKNEVEIIAAAIVESLSKQYSIDSHEIFISSSIGISYIEEHDNILSVINRADQAMYNIKKNGKNGFSFT</sequence>
<dbReference type="PANTHER" id="PTHR46663">
    <property type="entry name" value="DIGUANYLATE CYCLASE DGCT-RELATED"/>
    <property type="match status" value="1"/>
</dbReference>
<protein>
    <submittedName>
        <fullName evidence="3">Diguanylate cyclase</fullName>
        <ecNumber evidence="3">2.7.7.65</ecNumber>
    </submittedName>
</protein>
<dbReference type="SMART" id="SM00267">
    <property type="entry name" value="GGDEF"/>
    <property type="match status" value="1"/>
</dbReference>
<feature type="transmembrane region" description="Helical" evidence="1">
    <location>
        <begin position="29"/>
        <end position="53"/>
    </location>
</feature>
<feature type="transmembrane region" description="Helical" evidence="1">
    <location>
        <begin position="96"/>
        <end position="115"/>
    </location>
</feature>
<dbReference type="SUPFAM" id="SSF55073">
    <property type="entry name" value="Nucleotide cyclase"/>
    <property type="match status" value="1"/>
</dbReference>
<dbReference type="RefSeq" id="WP_301137491.1">
    <property type="nucleotide sequence ID" value="NZ_JAUHTQ010000003.1"/>
</dbReference>
<dbReference type="Proteomes" id="UP001172743">
    <property type="component" value="Unassembled WGS sequence"/>
</dbReference>
<dbReference type="PROSITE" id="PS50887">
    <property type="entry name" value="GGDEF"/>
    <property type="match status" value="1"/>
</dbReference>
<dbReference type="InterPro" id="IPR000160">
    <property type="entry name" value="GGDEF_dom"/>
</dbReference>
<evidence type="ECO:0000313" key="3">
    <source>
        <dbReference type="EMBL" id="MDN4493203.1"/>
    </source>
</evidence>
<evidence type="ECO:0000313" key="4">
    <source>
        <dbReference type="Proteomes" id="UP001172743"/>
    </source>
</evidence>
<keyword evidence="1" id="KW-0812">Transmembrane</keyword>
<reference evidence="3" key="1">
    <citation type="submission" date="2023-07" db="EMBL/GenBank/DDBJ databases">
        <title>Ureibacillus sp. isolated from freshwater well.</title>
        <authorList>
            <person name="Kirdat K."/>
            <person name="Bhatt A."/>
            <person name="Teware R."/>
            <person name="Bhavsar Y."/>
            <person name="Yadav A."/>
        </authorList>
    </citation>
    <scope>NUCLEOTIDE SEQUENCE</scope>
    <source>
        <strain evidence="3">BA0131</strain>
    </source>
</reference>
<keyword evidence="3" id="KW-0808">Transferase</keyword>
<feature type="transmembrane region" description="Helical" evidence="1">
    <location>
        <begin position="167"/>
        <end position="186"/>
    </location>
</feature>
<dbReference type="Gene3D" id="3.30.70.270">
    <property type="match status" value="1"/>
</dbReference>
<evidence type="ECO:0000256" key="1">
    <source>
        <dbReference type="SAM" id="Phobius"/>
    </source>
</evidence>
<dbReference type="EMBL" id="JAUHTQ010000003">
    <property type="protein sequence ID" value="MDN4493203.1"/>
    <property type="molecule type" value="Genomic_DNA"/>
</dbReference>
<feature type="transmembrane region" description="Helical" evidence="1">
    <location>
        <begin position="257"/>
        <end position="279"/>
    </location>
</feature>
<feature type="transmembrane region" description="Helical" evidence="1">
    <location>
        <begin position="224"/>
        <end position="245"/>
    </location>
</feature>
<dbReference type="PANTHER" id="PTHR46663:SF2">
    <property type="entry name" value="GGDEF DOMAIN-CONTAINING PROTEIN"/>
    <property type="match status" value="1"/>
</dbReference>
<keyword evidence="4" id="KW-1185">Reference proteome</keyword>
<dbReference type="InterPro" id="IPR043128">
    <property type="entry name" value="Rev_trsase/Diguanyl_cyclase"/>
</dbReference>
<keyword evidence="1" id="KW-1133">Transmembrane helix</keyword>
<name>A0ABT8GP61_9BACL</name>
<organism evidence="3 4">
    <name type="scientific">Ureibacillus aquaedulcis</name>
    <dbReference type="NCBI Taxonomy" id="3058421"/>
    <lineage>
        <taxon>Bacteria</taxon>
        <taxon>Bacillati</taxon>
        <taxon>Bacillota</taxon>
        <taxon>Bacilli</taxon>
        <taxon>Bacillales</taxon>
        <taxon>Caryophanaceae</taxon>
        <taxon>Ureibacillus</taxon>
    </lineage>
</organism>
<keyword evidence="3" id="KW-0548">Nucleotidyltransferase</keyword>
<accession>A0ABT8GP61</accession>
<feature type="transmembrane region" description="Helical" evidence="1">
    <location>
        <begin position="7"/>
        <end position="23"/>
    </location>
</feature>
<keyword evidence="1" id="KW-0472">Membrane</keyword>
<dbReference type="Pfam" id="PF00990">
    <property type="entry name" value="GGDEF"/>
    <property type="match status" value="1"/>
</dbReference>
<proteinExistence type="predicted"/>
<feature type="transmembrane region" description="Helical" evidence="1">
    <location>
        <begin position="127"/>
        <end position="147"/>
    </location>
</feature>
<dbReference type="InterPro" id="IPR052163">
    <property type="entry name" value="DGC-Regulatory_Protein"/>
</dbReference>
<dbReference type="EC" id="2.7.7.65" evidence="3"/>
<feature type="transmembrane region" description="Helical" evidence="1">
    <location>
        <begin position="285"/>
        <end position="302"/>
    </location>
</feature>
<dbReference type="GO" id="GO:0052621">
    <property type="term" value="F:diguanylate cyclase activity"/>
    <property type="evidence" value="ECO:0007669"/>
    <property type="project" value="UniProtKB-EC"/>
</dbReference>
<evidence type="ECO:0000259" key="2">
    <source>
        <dbReference type="PROSITE" id="PS50887"/>
    </source>
</evidence>
<gene>
    <name evidence="3" type="ORF">QYB95_06580</name>
</gene>
<feature type="transmembrane region" description="Helical" evidence="1">
    <location>
        <begin position="65"/>
        <end position="84"/>
    </location>
</feature>
<dbReference type="NCBIfam" id="TIGR00254">
    <property type="entry name" value="GGDEF"/>
    <property type="match status" value="1"/>
</dbReference>
<dbReference type="CDD" id="cd01949">
    <property type="entry name" value="GGDEF"/>
    <property type="match status" value="1"/>
</dbReference>